<name>A0A318EE57_9GAMM</name>
<dbReference type="GO" id="GO:0070401">
    <property type="term" value="F:NADP+ binding"/>
    <property type="evidence" value="ECO:0007669"/>
    <property type="project" value="UniProtKB-ARBA"/>
</dbReference>
<dbReference type="SUPFAM" id="SSF53597">
    <property type="entry name" value="Dihydrofolate reductase-like"/>
    <property type="match status" value="1"/>
</dbReference>
<evidence type="ECO:0000256" key="2">
    <source>
        <dbReference type="ARBA" id="ARBA00009539"/>
    </source>
</evidence>
<comment type="function">
    <text evidence="7 8">Key enzyme in folate metabolism. Catalyzes an essential reaction for de novo glycine and purine synthesis, and for DNA precursor synthesis.</text>
</comment>
<dbReference type="Pfam" id="PF00186">
    <property type="entry name" value="DHFR_1"/>
    <property type="match status" value="1"/>
</dbReference>
<dbReference type="InterPro" id="IPR012259">
    <property type="entry name" value="DHFR"/>
</dbReference>
<dbReference type="CDD" id="cd00209">
    <property type="entry name" value="DHFR"/>
    <property type="match status" value="1"/>
</dbReference>
<dbReference type="UniPathway" id="UPA00077">
    <property type="reaction ID" value="UER00158"/>
</dbReference>
<protein>
    <recommendedName>
        <fullName evidence="3 8">Dihydrofolate reductase</fullName>
        <ecNumber evidence="3 8">1.5.1.3</ecNumber>
    </recommendedName>
</protein>
<dbReference type="GO" id="GO:0005829">
    <property type="term" value="C:cytosol"/>
    <property type="evidence" value="ECO:0007669"/>
    <property type="project" value="TreeGrafter"/>
</dbReference>
<dbReference type="GO" id="GO:0046655">
    <property type="term" value="P:folic acid metabolic process"/>
    <property type="evidence" value="ECO:0007669"/>
    <property type="project" value="TreeGrafter"/>
</dbReference>
<dbReference type="FunFam" id="3.40.430.10:FF:000001">
    <property type="entry name" value="Dihydrofolate reductase"/>
    <property type="match status" value="1"/>
</dbReference>
<dbReference type="OrthoDB" id="9804315at2"/>
<evidence type="ECO:0000256" key="7">
    <source>
        <dbReference type="ARBA" id="ARBA00025067"/>
    </source>
</evidence>
<evidence type="ECO:0000313" key="12">
    <source>
        <dbReference type="Proteomes" id="UP000248330"/>
    </source>
</evidence>
<organism evidence="11 12">
    <name type="scientific">Sinimarinibacterium flocculans</name>
    <dbReference type="NCBI Taxonomy" id="985250"/>
    <lineage>
        <taxon>Bacteria</taxon>
        <taxon>Pseudomonadati</taxon>
        <taxon>Pseudomonadota</taxon>
        <taxon>Gammaproteobacteria</taxon>
        <taxon>Nevskiales</taxon>
        <taxon>Nevskiaceae</taxon>
        <taxon>Sinimarinibacterium</taxon>
    </lineage>
</organism>
<dbReference type="PROSITE" id="PS51330">
    <property type="entry name" value="DHFR_2"/>
    <property type="match status" value="1"/>
</dbReference>
<dbReference type="PANTHER" id="PTHR48069">
    <property type="entry name" value="DIHYDROFOLATE REDUCTASE"/>
    <property type="match status" value="1"/>
</dbReference>
<evidence type="ECO:0000256" key="3">
    <source>
        <dbReference type="ARBA" id="ARBA00012856"/>
    </source>
</evidence>
<sequence length="165" mass="19032">MATPPTLSLIVAMDRGGLIGRDGDLPWRLPNDLKYFRRQTLGKTVLMGRRTWESLGRPLPQRENWVLTRDAGFRADGARVFRSLDEALAAHEHGELMVIGGAELYRQTLARAQRLYLTEVGATLDGDTRFPVFDRSLWREVESERHEADDRHAWPYRFVTLERKV</sequence>
<dbReference type="Gene3D" id="3.40.430.10">
    <property type="entry name" value="Dihydrofolate Reductase, subunit A"/>
    <property type="match status" value="1"/>
</dbReference>
<dbReference type="InterPro" id="IPR017925">
    <property type="entry name" value="DHFR_CS"/>
</dbReference>
<evidence type="ECO:0000313" key="11">
    <source>
        <dbReference type="EMBL" id="PXV66144.1"/>
    </source>
</evidence>
<dbReference type="GO" id="GO:0046654">
    <property type="term" value="P:tetrahydrofolate biosynthetic process"/>
    <property type="evidence" value="ECO:0007669"/>
    <property type="project" value="UniProtKB-UniPathway"/>
</dbReference>
<evidence type="ECO:0000256" key="8">
    <source>
        <dbReference type="PIRNR" id="PIRNR000194"/>
    </source>
</evidence>
<evidence type="ECO:0000256" key="4">
    <source>
        <dbReference type="ARBA" id="ARBA00022563"/>
    </source>
</evidence>
<keyword evidence="6 8" id="KW-0560">Oxidoreductase</keyword>
<keyword evidence="5 8" id="KW-0521">NADP</keyword>
<dbReference type="Proteomes" id="UP000248330">
    <property type="component" value="Unassembled WGS sequence"/>
</dbReference>
<comment type="pathway">
    <text evidence="1 8">Cofactor biosynthesis; tetrahydrofolate biosynthesis; 5,6,7,8-tetrahydrofolate from 7,8-dihydrofolate: step 1/1.</text>
</comment>
<dbReference type="GO" id="GO:0046452">
    <property type="term" value="P:dihydrofolate metabolic process"/>
    <property type="evidence" value="ECO:0007669"/>
    <property type="project" value="TreeGrafter"/>
</dbReference>
<dbReference type="PIRSF" id="PIRSF000194">
    <property type="entry name" value="DHFR"/>
    <property type="match status" value="1"/>
</dbReference>
<proteinExistence type="inferred from homology"/>
<dbReference type="EMBL" id="QICN01000008">
    <property type="protein sequence ID" value="PXV66144.1"/>
    <property type="molecule type" value="Genomic_DNA"/>
</dbReference>
<dbReference type="EC" id="1.5.1.3" evidence="3 8"/>
<comment type="catalytic activity">
    <reaction evidence="8">
        <text>(6S)-5,6,7,8-tetrahydrofolate + NADP(+) = 7,8-dihydrofolate + NADPH + H(+)</text>
        <dbReference type="Rhea" id="RHEA:15009"/>
        <dbReference type="ChEBI" id="CHEBI:15378"/>
        <dbReference type="ChEBI" id="CHEBI:57451"/>
        <dbReference type="ChEBI" id="CHEBI:57453"/>
        <dbReference type="ChEBI" id="CHEBI:57783"/>
        <dbReference type="ChEBI" id="CHEBI:58349"/>
        <dbReference type="EC" id="1.5.1.3"/>
    </reaction>
</comment>
<gene>
    <name evidence="11" type="ORF">C8D93_108119</name>
</gene>
<dbReference type="AlphaFoldDB" id="A0A318EE57"/>
<evidence type="ECO:0000256" key="6">
    <source>
        <dbReference type="ARBA" id="ARBA00023002"/>
    </source>
</evidence>
<dbReference type="RefSeq" id="WP_110265908.1">
    <property type="nucleotide sequence ID" value="NZ_CAKZQT010000032.1"/>
</dbReference>
<evidence type="ECO:0000256" key="1">
    <source>
        <dbReference type="ARBA" id="ARBA00004903"/>
    </source>
</evidence>
<dbReference type="PRINTS" id="PR00070">
    <property type="entry name" value="DHFR"/>
</dbReference>
<evidence type="ECO:0000256" key="9">
    <source>
        <dbReference type="RuleBase" id="RU004474"/>
    </source>
</evidence>
<evidence type="ECO:0000256" key="5">
    <source>
        <dbReference type="ARBA" id="ARBA00022857"/>
    </source>
</evidence>
<comment type="caution">
    <text evidence="11">The sequence shown here is derived from an EMBL/GenBank/DDBJ whole genome shotgun (WGS) entry which is preliminary data.</text>
</comment>
<dbReference type="PANTHER" id="PTHR48069:SF3">
    <property type="entry name" value="DIHYDROFOLATE REDUCTASE"/>
    <property type="match status" value="1"/>
</dbReference>
<feature type="domain" description="DHFR" evidence="10">
    <location>
        <begin position="6"/>
        <end position="163"/>
    </location>
</feature>
<reference evidence="11 12" key="1">
    <citation type="submission" date="2018-04" db="EMBL/GenBank/DDBJ databases">
        <title>Genomic Encyclopedia of Type Strains, Phase IV (KMG-IV): sequencing the most valuable type-strain genomes for metagenomic binning, comparative biology and taxonomic classification.</title>
        <authorList>
            <person name="Goeker M."/>
        </authorList>
    </citation>
    <scope>NUCLEOTIDE SEQUENCE [LARGE SCALE GENOMIC DNA]</scope>
    <source>
        <strain evidence="11 12">DSM 104150</strain>
    </source>
</reference>
<dbReference type="InterPro" id="IPR024072">
    <property type="entry name" value="DHFR-like_dom_sf"/>
</dbReference>
<dbReference type="GO" id="GO:0004146">
    <property type="term" value="F:dihydrofolate reductase activity"/>
    <property type="evidence" value="ECO:0007669"/>
    <property type="project" value="UniProtKB-EC"/>
</dbReference>
<dbReference type="GO" id="GO:0006730">
    <property type="term" value="P:one-carbon metabolic process"/>
    <property type="evidence" value="ECO:0007669"/>
    <property type="project" value="UniProtKB-KW"/>
</dbReference>
<comment type="similarity">
    <text evidence="2 8 9">Belongs to the dihydrofolate reductase family.</text>
</comment>
<accession>A0A318EE57</accession>
<dbReference type="InterPro" id="IPR001796">
    <property type="entry name" value="DHFR_dom"/>
</dbReference>
<keyword evidence="4 8" id="KW-0554">One-carbon metabolism</keyword>
<dbReference type="PROSITE" id="PS00075">
    <property type="entry name" value="DHFR_1"/>
    <property type="match status" value="1"/>
</dbReference>
<keyword evidence="12" id="KW-1185">Reference proteome</keyword>
<evidence type="ECO:0000259" key="10">
    <source>
        <dbReference type="PROSITE" id="PS51330"/>
    </source>
</evidence>